<feature type="transmembrane region" description="Helical" evidence="8">
    <location>
        <begin position="134"/>
        <end position="154"/>
    </location>
</feature>
<dbReference type="eggNOG" id="ENOG502RS62">
    <property type="taxonomic scope" value="Eukaryota"/>
</dbReference>
<dbReference type="EnsemblMetazoa" id="XM_011404556.2">
    <property type="protein sequence ID" value="XP_011402858.1"/>
    <property type="gene ID" value="LOC105312147"/>
</dbReference>
<evidence type="ECO:0000256" key="5">
    <source>
        <dbReference type="ARBA" id="ARBA00023136"/>
    </source>
</evidence>
<dbReference type="OMA" id="NAHTWIF"/>
<dbReference type="KEGG" id="aqu:105312147"/>
<feature type="transmembrane region" description="Helical" evidence="8">
    <location>
        <begin position="170"/>
        <end position="193"/>
    </location>
</feature>
<name>A0A1X7V8T5_AMPQE</name>
<feature type="transmembrane region" description="Helical" evidence="8">
    <location>
        <begin position="48"/>
        <end position="67"/>
    </location>
</feature>
<dbReference type="AlphaFoldDB" id="A0A1X7V8T5"/>
<dbReference type="PANTHER" id="PTHR31040:SF1">
    <property type="entry name" value="NURIM"/>
    <property type="match status" value="1"/>
</dbReference>
<gene>
    <name evidence="9" type="primary">105312147</name>
</gene>
<comment type="subcellular location">
    <subcellularLocation>
        <location evidence="1">Nucleus inner membrane</location>
        <topology evidence="1">Multi-pass membrane protein</topology>
    </subcellularLocation>
</comment>
<evidence type="ECO:0000256" key="8">
    <source>
        <dbReference type="SAM" id="Phobius"/>
    </source>
</evidence>
<dbReference type="OrthoDB" id="10050858at2759"/>
<protein>
    <recommendedName>
        <fullName evidence="7">Nuclear envelope membrane protein</fullName>
    </recommendedName>
    <alternativeName>
        <fullName evidence="6">Nuclear rim protein</fullName>
    </alternativeName>
</protein>
<keyword evidence="10" id="KW-1185">Reference proteome</keyword>
<evidence type="ECO:0000313" key="10">
    <source>
        <dbReference type="Proteomes" id="UP000007879"/>
    </source>
</evidence>
<keyword evidence="4 8" id="KW-1133">Transmembrane helix</keyword>
<comment type="similarity">
    <text evidence="2">Belongs to the nurim family.</text>
</comment>
<dbReference type="EnsemblMetazoa" id="Aqu2.1.36421_001">
    <property type="protein sequence ID" value="Aqu2.1.36421_001"/>
    <property type="gene ID" value="Aqu2.1.36421"/>
</dbReference>
<evidence type="ECO:0000256" key="6">
    <source>
        <dbReference type="ARBA" id="ARBA00031700"/>
    </source>
</evidence>
<keyword evidence="5 8" id="KW-0472">Membrane</keyword>
<evidence type="ECO:0000256" key="1">
    <source>
        <dbReference type="ARBA" id="ARBA00004473"/>
    </source>
</evidence>
<sequence length="290" mass="33744">MADSEEEFDDLTVHQASPDQGLGLQEEEEEGREYGTVQRNHFVSSLSFFIEIIVTLILYIYVLVSFLRHLVLPASFTPLVVHQYRSDNNVTDVNALMKDIGFNGLLMFIFVLQHSFMHWLNIDAVLHKLNMGPFSRALYTITTCIVLEFIHWLWRPIPYQLWHCPDDSTLFLSIVGTIHTISWCSMALSLFTVDYLELLGIKQLYCHYKGLESPLSSKSEDHKGLYSHMRHPVLLCPIIVLWAVPTMTYDRLLVAVMIPLYLIWGSKLNENDVFYVREMFKEKKMSLKYN</sequence>
<organism evidence="9">
    <name type="scientific">Amphimedon queenslandica</name>
    <name type="common">Sponge</name>
    <dbReference type="NCBI Taxonomy" id="400682"/>
    <lineage>
        <taxon>Eukaryota</taxon>
        <taxon>Metazoa</taxon>
        <taxon>Porifera</taxon>
        <taxon>Demospongiae</taxon>
        <taxon>Heteroscleromorpha</taxon>
        <taxon>Haplosclerida</taxon>
        <taxon>Niphatidae</taxon>
        <taxon>Amphimedon</taxon>
    </lineage>
</organism>
<dbReference type="GO" id="GO:0005637">
    <property type="term" value="C:nuclear inner membrane"/>
    <property type="evidence" value="ECO:0007669"/>
    <property type="project" value="UniProtKB-SubCell"/>
</dbReference>
<reference evidence="9" key="2">
    <citation type="submission" date="2017-05" db="UniProtKB">
        <authorList>
            <consortium name="EnsemblMetazoa"/>
        </authorList>
    </citation>
    <scope>IDENTIFICATION</scope>
</reference>
<feature type="transmembrane region" description="Helical" evidence="8">
    <location>
        <begin position="100"/>
        <end position="122"/>
    </location>
</feature>
<dbReference type="InterPro" id="IPR033580">
    <property type="entry name" value="Nurim-like"/>
</dbReference>
<dbReference type="InParanoid" id="A0A1X7V8T5"/>
<accession>A0A1X7V8T5</accession>
<evidence type="ECO:0000256" key="4">
    <source>
        <dbReference type="ARBA" id="ARBA00022989"/>
    </source>
</evidence>
<reference evidence="10" key="1">
    <citation type="journal article" date="2010" name="Nature">
        <title>The Amphimedon queenslandica genome and the evolution of animal complexity.</title>
        <authorList>
            <person name="Srivastava M."/>
            <person name="Simakov O."/>
            <person name="Chapman J."/>
            <person name="Fahey B."/>
            <person name="Gauthier M.E."/>
            <person name="Mitros T."/>
            <person name="Richards G.S."/>
            <person name="Conaco C."/>
            <person name="Dacre M."/>
            <person name="Hellsten U."/>
            <person name="Larroux C."/>
            <person name="Putnam N.H."/>
            <person name="Stanke M."/>
            <person name="Adamska M."/>
            <person name="Darling A."/>
            <person name="Degnan S.M."/>
            <person name="Oakley T.H."/>
            <person name="Plachetzki D.C."/>
            <person name="Zhai Y."/>
            <person name="Adamski M."/>
            <person name="Calcino A."/>
            <person name="Cummins S.F."/>
            <person name="Goodstein D.M."/>
            <person name="Harris C."/>
            <person name="Jackson D.J."/>
            <person name="Leys S.P."/>
            <person name="Shu S."/>
            <person name="Woodcroft B.J."/>
            <person name="Vervoort M."/>
            <person name="Kosik K.S."/>
            <person name="Manning G."/>
            <person name="Degnan B.M."/>
            <person name="Rokhsar D.S."/>
        </authorList>
    </citation>
    <scope>NUCLEOTIDE SEQUENCE [LARGE SCALE GENOMIC DNA]</scope>
</reference>
<evidence type="ECO:0000256" key="3">
    <source>
        <dbReference type="ARBA" id="ARBA00022692"/>
    </source>
</evidence>
<keyword evidence="3 8" id="KW-0812">Transmembrane</keyword>
<dbReference type="PANTHER" id="PTHR31040">
    <property type="entry name" value="NURIM"/>
    <property type="match status" value="1"/>
</dbReference>
<evidence type="ECO:0000256" key="2">
    <source>
        <dbReference type="ARBA" id="ARBA00010631"/>
    </source>
</evidence>
<proteinExistence type="inferred from homology"/>
<evidence type="ECO:0000256" key="7">
    <source>
        <dbReference type="ARBA" id="ARBA00032957"/>
    </source>
</evidence>
<dbReference type="Proteomes" id="UP000007879">
    <property type="component" value="Unassembled WGS sequence"/>
</dbReference>
<evidence type="ECO:0000313" key="9">
    <source>
        <dbReference type="EnsemblMetazoa" id="Aqu2.1.36421_001"/>
    </source>
</evidence>